<dbReference type="Proteomes" id="UP000734854">
    <property type="component" value="Unassembled WGS sequence"/>
</dbReference>
<dbReference type="Pfam" id="PF12894">
    <property type="entry name" value="ANAPC4_WD40"/>
    <property type="match status" value="1"/>
</dbReference>
<evidence type="ECO:0000256" key="2">
    <source>
        <dbReference type="ARBA" id="ARBA00022618"/>
    </source>
</evidence>
<gene>
    <name evidence="8" type="ORF">ZIOFF_017921</name>
</gene>
<organism evidence="8 9">
    <name type="scientific">Zingiber officinale</name>
    <name type="common">Ginger</name>
    <name type="synonym">Amomum zingiber</name>
    <dbReference type="NCBI Taxonomy" id="94328"/>
    <lineage>
        <taxon>Eukaryota</taxon>
        <taxon>Viridiplantae</taxon>
        <taxon>Streptophyta</taxon>
        <taxon>Embryophyta</taxon>
        <taxon>Tracheophyta</taxon>
        <taxon>Spermatophyta</taxon>
        <taxon>Magnoliopsida</taxon>
        <taxon>Liliopsida</taxon>
        <taxon>Zingiberales</taxon>
        <taxon>Zingiberaceae</taxon>
        <taxon>Zingiber</taxon>
    </lineage>
</organism>
<dbReference type="PANTHER" id="PTHR13260">
    <property type="entry name" value="ANAPHASE PROMOTING COMPLEX SUBUNIT 4 APC4"/>
    <property type="match status" value="1"/>
</dbReference>
<evidence type="ECO:0000256" key="3">
    <source>
        <dbReference type="ARBA" id="ARBA00022776"/>
    </source>
</evidence>
<sequence>MAAEVEEEEVEMESTDAASGRPIPFQLQLDKPLPFQIKIAEWNPEKDLLAMVTDDSKVVLHRFNWQRLWMISPGKCITSLCWRPDGKVIALGIEDGSILLHDVESVTKALYLNGKLLRSIKSHSVAVIYLNWEEDSHAAMTRTLALERAAKEACKEIVRAMTSSVVREREESQTVDVVLIGGFFILVKEDVDNAFVYEDRTSRFFPPAPRIPRMPGLGAGDAGLMDDYEDTFHEFSTSPGQHFNVLSSGDKDGSICFSIFGIFPIGKINIHQLPIRATLPNRIATLQILNASIQKLALSKNLSQLIVLCFGELVEDFVESKSKSIQRVEHFELQSSSVNRVSSVGLHCFVLKTSIFLDSLEDGHPLILGPCLRDIAIVCRKNELHQVAQQASSIEDLVEVVRASLSVMSKHWSEAMHSFHEKFDPLSSLIVDHGLFSTPQDEFLSVLFGARTSPPLHQFLANTLGEAGLKRVSKAVDCAGKELHSVIHEHLQVMRNQKSFRIGKNEVNMEHPGKSTLTGESSCTNWQPAVEIIGFRIAELRGLSRWRARYRVIGLDEKLIDNATEKAGMLLVQVERFSRILVIVLHLLQNFFNWVLRSIKILMSEPIDQVQSANSELIVVFLKFVLNHDPVGELMDATKTIDVDGEIMERLEELVIFGGYADTKYLERNLLNEFNQMEQCFKEAFLHQFTTVSQKIHCEGLMPLYEFRYSTQFSSPAAPTSIVYYKGNYGSESTNLDNLIDYTCFKVPNESLELTNCIGIMRGFTNAVNPLQKQTHCPEAVLLRVPEAFHCVDLSFYKENQLILLLNEATSTSDSAMRSLIMMVQLDDLCFLPLSREVPEIWAIHCLKASAVDMHLENGKVRYVPDPVSRPLAVSASRGLACVFTSRSHAMVYILDEDEDEDEASGA</sequence>
<dbReference type="AlphaFoldDB" id="A0A8J5LPX2"/>
<evidence type="ECO:0000259" key="6">
    <source>
        <dbReference type="Pfam" id="PF12894"/>
    </source>
</evidence>
<keyword evidence="5" id="KW-0131">Cell cycle</keyword>
<accession>A0A8J5LPX2</accession>
<dbReference type="GO" id="GO:0051301">
    <property type="term" value="P:cell division"/>
    <property type="evidence" value="ECO:0007669"/>
    <property type="project" value="UniProtKB-KW"/>
</dbReference>
<dbReference type="GO" id="GO:0005680">
    <property type="term" value="C:anaphase-promoting complex"/>
    <property type="evidence" value="ECO:0007669"/>
    <property type="project" value="InterPro"/>
</dbReference>
<dbReference type="SUPFAM" id="SSF50978">
    <property type="entry name" value="WD40 repeat-like"/>
    <property type="match status" value="1"/>
</dbReference>
<dbReference type="InterPro" id="IPR024789">
    <property type="entry name" value="APC4"/>
</dbReference>
<reference evidence="8 9" key="1">
    <citation type="submission" date="2020-08" db="EMBL/GenBank/DDBJ databases">
        <title>Plant Genome Project.</title>
        <authorList>
            <person name="Zhang R.-G."/>
        </authorList>
    </citation>
    <scope>NUCLEOTIDE SEQUENCE [LARGE SCALE GENOMIC DNA]</scope>
    <source>
        <tissue evidence="8">Rhizome</tissue>
    </source>
</reference>
<keyword evidence="3" id="KW-0498">Mitosis</keyword>
<keyword evidence="2" id="KW-0132">Cell division</keyword>
<feature type="domain" description="Anaphase-promoting complex subunit 4 long" evidence="7">
    <location>
        <begin position="525"/>
        <end position="605"/>
    </location>
</feature>
<feature type="domain" description="Anaphase-promoting complex subunit 4-like WD40" evidence="6">
    <location>
        <begin position="41"/>
        <end position="134"/>
    </location>
</feature>
<evidence type="ECO:0000259" key="7">
    <source>
        <dbReference type="Pfam" id="PF12896"/>
    </source>
</evidence>
<dbReference type="Pfam" id="PF12896">
    <property type="entry name" value="ANAPC4"/>
    <property type="match status" value="2"/>
</dbReference>
<proteinExistence type="predicted"/>
<dbReference type="InterPro" id="IPR015943">
    <property type="entry name" value="WD40/YVTN_repeat-like_dom_sf"/>
</dbReference>
<protein>
    <recommendedName>
        <fullName evidence="1">Anaphase-promoting complex subunit 4</fullName>
    </recommendedName>
</protein>
<evidence type="ECO:0000256" key="4">
    <source>
        <dbReference type="ARBA" id="ARBA00022786"/>
    </source>
</evidence>
<dbReference type="GO" id="GO:0070979">
    <property type="term" value="P:protein K11-linked ubiquitination"/>
    <property type="evidence" value="ECO:0007669"/>
    <property type="project" value="TreeGrafter"/>
</dbReference>
<evidence type="ECO:0000313" key="9">
    <source>
        <dbReference type="Proteomes" id="UP000734854"/>
    </source>
</evidence>
<name>A0A8J5LPX2_ZINOF</name>
<feature type="domain" description="Anaphase-promoting complex subunit 4 long" evidence="7">
    <location>
        <begin position="380"/>
        <end position="493"/>
    </location>
</feature>
<dbReference type="InterPro" id="IPR024790">
    <property type="entry name" value="APC4_long_dom"/>
</dbReference>
<evidence type="ECO:0000256" key="1">
    <source>
        <dbReference type="ARBA" id="ARBA00016067"/>
    </source>
</evidence>
<comment type="caution">
    <text evidence="8">The sequence shown here is derived from an EMBL/GenBank/DDBJ whole genome shotgun (WGS) entry which is preliminary data.</text>
</comment>
<evidence type="ECO:0000256" key="5">
    <source>
        <dbReference type="ARBA" id="ARBA00023306"/>
    </source>
</evidence>
<dbReference type="GO" id="GO:0031145">
    <property type="term" value="P:anaphase-promoting complex-dependent catabolic process"/>
    <property type="evidence" value="ECO:0007669"/>
    <property type="project" value="InterPro"/>
</dbReference>
<dbReference type="GO" id="GO:0034399">
    <property type="term" value="C:nuclear periphery"/>
    <property type="evidence" value="ECO:0007669"/>
    <property type="project" value="TreeGrafter"/>
</dbReference>
<keyword evidence="4" id="KW-0833">Ubl conjugation pathway</keyword>
<dbReference type="PANTHER" id="PTHR13260:SF0">
    <property type="entry name" value="ANAPHASE-PROMOTING COMPLEX SUBUNIT 4"/>
    <property type="match status" value="1"/>
</dbReference>
<evidence type="ECO:0000313" key="8">
    <source>
        <dbReference type="EMBL" id="KAG6520860.1"/>
    </source>
</evidence>
<dbReference type="Gene3D" id="2.130.10.10">
    <property type="entry name" value="YVTN repeat-like/Quinoprotein amine dehydrogenase"/>
    <property type="match status" value="1"/>
</dbReference>
<keyword evidence="9" id="KW-1185">Reference proteome</keyword>
<dbReference type="InterPro" id="IPR024977">
    <property type="entry name" value="Apc4-like_WD40_dom"/>
</dbReference>
<dbReference type="EMBL" id="JACMSC010000005">
    <property type="protein sequence ID" value="KAG6520860.1"/>
    <property type="molecule type" value="Genomic_DNA"/>
</dbReference>
<dbReference type="InterPro" id="IPR036322">
    <property type="entry name" value="WD40_repeat_dom_sf"/>
</dbReference>